<proteinExistence type="predicted"/>
<reference evidence="1 2" key="1">
    <citation type="submission" date="2014-04" db="EMBL/GenBank/DDBJ databases">
        <authorList>
            <consortium name="DOE Joint Genome Institute"/>
            <person name="Kuo A."/>
            <person name="Kohler A."/>
            <person name="Nagy L.G."/>
            <person name="Floudas D."/>
            <person name="Copeland A."/>
            <person name="Barry K.W."/>
            <person name="Cichocki N."/>
            <person name="Veneault-Fourrey C."/>
            <person name="LaButti K."/>
            <person name="Lindquist E.A."/>
            <person name="Lipzen A."/>
            <person name="Lundell T."/>
            <person name="Morin E."/>
            <person name="Murat C."/>
            <person name="Sun H."/>
            <person name="Tunlid A."/>
            <person name="Henrissat B."/>
            <person name="Grigoriev I.V."/>
            <person name="Hibbett D.S."/>
            <person name="Martin F."/>
            <person name="Nordberg H.P."/>
            <person name="Cantor M.N."/>
            <person name="Hua S.X."/>
        </authorList>
    </citation>
    <scope>NUCLEOTIDE SEQUENCE [LARGE SCALE GENOMIC DNA]</scope>
    <source>
        <strain evidence="1 2">Foug A</strain>
    </source>
</reference>
<organism evidence="1 2">
    <name type="scientific">Scleroderma citrinum Foug A</name>
    <dbReference type="NCBI Taxonomy" id="1036808"/>
    <lineage>
        <taxon>Eukaryota</taxon>
        <taxon>Fungi</taxon>
        <taxon>Dikarya</taxon>
        <taxon>Basidiomycota</taxon>
        <taxon>Agaricomycotina</taxon>
        <taxon>Agaricomycetes</taxon>
        <taxon>Agaricomycetidae</taxon>
        <taxon>Boletales</taxon>
        <taxon>Sclerodermatineae</taxon>
        <taxon>Sclerodermataceae</taxon>
        <taxon>Scleroderma</taxon>
    </lineage>
</organism>
<accession>A0A0C3EAR7</accession>
<dbReference type="OrthoDB" id="10521732at2759"/>
<evidence type="ECO:0000313" key="2">
    <source>
        <dbReference type="Proteomes" id="UP000053989"/>
    </source>
</evidence>
<dbReference type="Proteomes" id="UP000053989">
    <property type="component" value="Unassembled WGS sequence"/>
</dbReference>
<dbReference type="AlphaFoldDB" id="A0A0C3EAR7"/>
<dbReference type="HOGENOM" id="CLU_167037_0_0_1"/>
<dbReference type="InParanoid" id="A0A0C3EAR7"/>
<keyword evidence="2" id="KW-1185">Reference proteome</keyword>
<sequence length="116" mass="13370">MADLTPRQHKISSLTTWTRTPHIYPNFFQLLMLSLPSNDDLKSLLTELSTRLANRYLVIRVVQYSDDPDSSIMRYLYDIAKPFVWHRNESAGSASEEWSDDELTAGCQQVTKVTTM</sequence>
<protein>
    <submittedName>
        <fullName evidence="1">Uncharacterized protein</fullName>
    </submittedName>
</protein>
<dbReference type="EMBL" id="KN822006">
    <property type="protein sequence ID" value="KIM69820.1"/>
    <property type="molecule type" value="Genomic_DNA"/>
</dbReference>
<gene>
    <name evidence="1" type="ORF">SCLCIDRAFT_1208369</name>
</gene>
<reference evidence="2" key="2">
    <citation type="submission" date="2015-01" db="EMBL/GenBank/DDBJ databases">
        <title>Evolutionary Origins and Diversification of the Mycorrhizal Mutualists.</title>
        <authorList>
            <consortium name="DOE Joint Genome Institute"/>
            <consortium name="Mycorrhizal Genomics Consortium"/>
            <person name="Kohler A."/>
            <person name="Kuo A."/>
            <person name="Nagy L.G."/>
            <person name="Floudas D."/>
            <person name="Copeland A."/>
            <person name="Barry K.W."/>
            <person name="Cichocki N."/>
            <person name="Veneault-Fourrey C."/>
            <person name="LaButti K."/>
            <person name="Lindquist E.A."/>
            <person name="Lipzen A."/>
            <person name="Lundell T."/>
            <person name="Morin E."/>
            <person name="Murat C."/>
            <person name="Riley R."/>
            <person name="Ohm R."/>
            <person name="Sun H."/>
            <person name="Tunlid A."/>
            <person name="Henrissat B."/>
            <person name="Grigoriev I.V."/>
            <person name="Hibbett D.S."/>
            <person name="Martin F."/>
        </authorList>
    </citation>
    <scope>NUCLEOTIDE SEQUENCE [LARGE SCALE GENOMIC DNA]</scope>
    <source>
        <strain evidence="2">Foug A</strain>
    </source>
</reference>
<name>A0A0C3EAR7_9AGAM</name>
<evidence type="ECO:0000313" key="1">
    <source>
        <dbReference type="EMBL" id="KIM69820.1"/>
    </source>
</evidence>